<accession>A0A6M3IKR5</accession>
<organism evidence="1">
    <name type="scientific">viral metagenome</name>
    <dbReference type="NCBI Taxonomy" id="1070528"/>
    <lineage>
        <taxon>unclassified sequences</taxon>
        <taxon>metagenomes</taxon>
        <taxon>organismal metagenomes</taxon>
    </lineage>
</organism>
<dbReference type="EMBL" id="MT141309">
    <property type="protein sequence ID" value="QJA58126.1"/>
    <property type="molecule type" value="Genomic_DNA"/>
</dbReference>
<dbReference type="AlphaFoldDB" id="A0A6M3IKR5"/>
<reference evidence="1" key="1">
    <citation type="submission" date="2020-03" db="EMBL/GenBank/DDBJ databases">
        <title>The deep terrestrial virosphere.</title>
        <authorList>
            <person name="Holmfeldt K."/>
            <person name="Nilsson E."/>
            <person name="Simone D."/>
            <person name="Lopez-Fernandez M."/>
            <person name="Wu X."/>
            <person name="de Brujin I."/>
            <person name="Lundin D."/>
            <person name="Andersson A."/>
            <person name="Bertilsson S."/>
            <person name="Dopson M."/>
        </authorList>
    </citation>
    <scope>NUCLEOTIDE SEQUENCE</scope>
    <source>
        <strain evidence="1">MM415B01499</strain>
    </source>
</reference>
<proteinExistence type="predicted"/>
<protein>
    <submittedName>
        <fullName evidence="1">Uncharacterized protein</fullName>
    </submittedName>
</protein>
<gene>
    <name evidence="1" type="ORF">MM415B01499_0011</name>
</gene>
<name>A0A6M3IKR5_9ZZZZ</name>
<evidence type="ECO:0000313" key="1">
    <source>
        <dbReference type="EMBL" id="QJA58126.1"/>
    </source>
</evidence>
<sequence length="64" mass="7670">MIFVMLEMTELGNKKYRLSLMDKKHNDTLDCEEIAFEGSKKNIFSFLKEWVQLFKNDLFEYGVL</sequence>